<sequence>MVEIKSLVKTYKTGDEEVRAIDDISLNIKQGEIVAISGASGSGKTTLLNLIGTLDNITSGDIIINEHSIASMNEKEKTNYRKLNLGFIFQSYNLIPVLSALENVELAFQPLSKQELAEIGISDTKLAAKEALKAVGLEGYEERRPGQLSGGQQQRVSIARAIVRKPKILLADEPTANLDSKNSLLILALLSKLSHENKITVIYSSHDQEVLKNVERVIILKDGKLVEDKKC</sequence>
<dbReference type="PANTHER" id="PTHR24220">
    <property type="entry name" value="IMPORT ATP-BINDING PROTEIN"/>
    <property type="match status" value="1"/>
</dbReference>
<evidence type="ECO:0000259" key="5">
    <source>
        <dbReference type="PROSITE" id="PS50893"/>
    </source>
</evidence>
<keyword evidence="1" id="KW-0813">Transport</keyword>
<dbReference type="InterPro" id="IPR017911">
    <property type="entry name" value="MacB-like_ATP-bd"/>
</dbReference>
<accession>A0A7X2PC81</accession>
<evidence type="ECO:0000313" key="7">
    <source>
        <dbReference type="Proteomes" id="UP000460549"/>
    </source>
</evidence>
<dbReference type="CDD" id="cd03255">
    <property type="entry name" value="ABC_MJ0796_LolCDE_FtsE"/>
    <property type="match status" value="1"/>
</dbReference>
<dbReference type="InterPro" id="IPR017871">
    <property type="entry name" value="ABC_transporter-like_CS"/>
</dbReference>
<dbReference type="AlphaFoldDB" id="A0A7X2PC81"/>
<dbReference type="Gene3D" id="3.40.50.300">
    <property type="entry name" value="P-loop containing nucleotide triphosphate hydrolases"/>
    <property type="match status" value="1"/>
</dbReference>
<evidence type="ECO:0000313" key="6">
    <source>
        <dbReference type="EMBL" id="MSU06192.1"/>
    </source>
</evidence>
<keyword evidence="7" id="KW-1185">Reference proteome</keyword>
<dbReference type="PROSITE" id="PS50893">
    <property type="entry name" value="ABC_TRANSPORTER_2"/>
    <property type="match status" value="1"/>
</dbReference>
<dbReference type="SMART" id="SM00382">
    <property type="entry name" value="AAA"/>
    <property type="match status" value="1"/>
</dbReference>
<feature type="domain" description="ABC transporter" evidence="5">
    <location>
        <begin position="2"/>
        <end position="230"/>
    </location>
</feature>
<keyword evidence="3 6" id="KW-0067">ATP-binding</keyword>
<dbReference type="GO" id="GO:0016887">
    <property type="term" value="F:ATP hydrolysis activity"/>
    <property type="evidence" value="ECO:0007669"/>
    <property type="project" value="InterPro"/>
</dbReference>
<name>A0A7X2PC81_9SPIO</name>
<dbReference type="GO" id="GO:0022857">
    <property type="term" value="F:transmembrane transporter activity"/>
    <property type="evidence" value="ECO:0007669"/>
    <property type="project" value="TreeGrafter"/>
</dbReference>
<evidence type="ECO:0000256" key="3">
    <source>
        <dbReference type="ARBA" id="ARBA00022840"/>
    </source>
</evidence>
<dbReference type="GO" id="GO:0005886">
    <property type="term" value="C:plasma membrane"/>
    <property type="evidence" value="ECO:0007669"/>
    <property type="project" value="TreeGrafter"/>
</dbReference>
<evidence type="ECO:0000256" key="4">
    <source>
        <dbReference type="ARBA" id="ARBA00038388"/>
    </source>
</evidence>
<dbReference type="SUPFAM" id="SSF52540">
    <property type="entry name" value="P-loop containing nucleoside triphosphate hydrolases"/>
    <property type="match status" value="1"/>
</dbReference>
<proteinExistence type="inferred from homology"/>
<dbReference type="GO" id="GO:0098796">
    <property type="term" value="C:membrane protein complex"/>
    <property type="evidence" value="ECO:0007669"/>
    <property type="project" value="UniProtKB-ARBA"/>
</dbReference>
<dbReference type="InterPro" id="IPR015854">
    <property type="entry name" value="ABC_transpr_LolD-like"/>
</dbReference>
<organism evidence="6 7">
    <name type="scientific">Bullifex porci</name>
    <dbReference type="NCBI Taxonomy" id="2606638"/>
    <lineage>
        <taxon>Bacteria</taxon>
        <taxon>Pseudomonadati</taxon>
        <taxon>Spirochaetota</taxon>
        <taxon>Spirochaetia</taxon>
        <taxon>Spirochaetales</taxon>
        <taxon>Spirochaetaceae</taxon>
        <taxon>Bullifex</taxon>
    </lineage>
</organism>
<evidence type="ECO:0000256" key="1">
    <source>
        <dbReference type="ARBA" id="ARBA00022448"/>
    </source>
</evidence>
<reference evidence="6 7" key="1">
    <citation type="submission" date="2019-08" db="EMBL/GenBank/DDBJ databases">
        <title>In-depth cultivation of the pig gut microbiome towards novel bacterial diversity and tailored functional studies.</title>
        <authorList>
            <person name="Wylensek D."/>
            <person name="Hitch T.C.A."/>
            <person name="Clavel T."/>
        </authorList>
    </citation>
    <scope>NUCLEOTIDE SEQUENCE [LARGE SCALE GENOMIC DNA]</scope>
    <source>
        <strain evidence="6 7">NM-380-WT-3C1</strain>
    </source>
</reference>
<dbReference type="RefSeq" id="WP_154425167.1">
    <property type="nucleotide sequence ID" value="NZ_VUNN01000007.1"/>
</dbReference>
<dbReference type="FunFam" id="3.40.50.300:FF:000032">
    <property type="entry name" value="Export ABC transporter ATP-binding protein"/>
    <property type="match status" value="1"/>
</dbReference>
<dbReference type="InterPro" id="IPR003593">
    <property type="entry name" value="AAA+_ATPase"/>
</dbReference>
<comment type="caution">
    <text evidence="6">The sequence shown here is derived from an EMBL/GenBank/DDBJ whole genome shotgun (WGS) entry which is preliminary data.</text>
</comment>
<dbReference type="PROSITE" id="PS00211">
    <property type="entry name" value="ABC_TRANSPORTER_1"/>
    <property type="match status" value="1"/>
</dbReference>
<dbReference type="InterPro" id="IPR003439">
    <property type="entry name" value="ABC_transporter-like_ATP-bd"/>
</dbReference>
<dbReference type="EMBL" id="VUNN01000007">
    <property type="protein sequence ID" value="MSU06192.1"/>
    <property type="molecule type" value="Genomic_DNA"/>
</dbReference>
<gene>
    <name evidence="6" type="ORF">FYJ80_05295</name>
</gene>
<dbReference type="Proteomes" id="UP000460549">
    <property type="component" value="Unassembled WGS sequence"/>
</dbReference>
<protein>
    <submittedName>
        <fullName evidence="6">ABC transporter ATP-binding protein</fullName>
    </submittedName>
</protein>
<evidence type="ECO:0000256" key="2">
    <source>
        <dbReference type="ARBA" id="ARBA00022741"/>
    </source>
</evidence>
<keyword evidence="2" id="KW-0547">Nucleotide-binding</keyword>
<dbReference type="GO" id="GO:0005524">
    <property type="term" value="F:ATP binding"/>
    <property type="evidence" value="ECO:0007669"/>
    <property type="project" value="UniProtKB-KW"/>
</dbReference>
<comment type="similarity">
    <text evidence="4">Belongs to the ABC transporter superfamily. Macrolide exporter (TC 3.A.1.122) family.</text>
</comment>
<dbReference type="InterPro" id="IPR027417">
    <property type="entry name" value="P-loop_NTPase"/>
</dbReference>
<dbReference type="Pfam" id="PF00005">
    <property type="entry name" value="ABC_tran"/>
    <property type="match status" value="1"/>
</dbReference>